<comment type="function">
    <text evidence="7">Chaperone involved in the correct folding and assembly of outer membrane proteins. Recognizes specific patterns of aromatic residues and the orientation of their side chains, which are found more frequently in integral outer membrane proteins. May act in both early periplasmic and late outer membrane-associated steps of protein maturation.</text>
</comment>
<evidence type="ECO:0000256" key="5">
    <source>
        <dbReference type="ARBA" id="ARBA00023186"/>
    </source>
</evidence>
<dbReference type="GO" id="GO:0043165">
    <property type="term" value="P:Gram-negative-bacterium-type cell outer membrane assembly"/>
    <property type="evidence" value="ECO:0007669"/>
    <property type="project" value="InterPro"/>
</dbReference>
<dbReference type="PROSITE" id="PS01096">
    <property type="entry name" value="PPIC_PPIASE_1"/>
    <property type="match status" value="1"/>
</dbReference>
<dbReference type="GO" id="GO:0042277">
    <property type="term" value="F:peptide binding"/>
    <property type="evidence" value="ECO:0007669"/>
    <property type="project" value="InterPro"/>
</dbReference>
<dbReference type="GO" id="GO:0050821">
    <property type="term" value="P:protein stabilization"/>
    <property type="evidence" value="ECO:0007669"/>
    <property type="project" value="InterPro"/>
</dbReference>
<dbReference type="PANTHER" id="PTHR47637:SF1">
    <property type="entry name" value="CHAPERONE SURA"/>
    <property type="match status" value="1"/>
</dbReference>
<dbReference type="InterPro" id="IPR000297">
    <property type="entry name" value="PPIase_PpiC"/>
</dbReference>
<dbReference type="Proteomes" id="UP000620596">
    <property type="component" value="Unassembled WGS sequence"/>
</dbReference>
<comment type="caution">
    <text evidence="9">The sequence shown here is derived from an EMBL/GenBank/DDBJ whole genome shotgun (WGS) entry which is preliminary data.</text>
</comment>
<dbReference type="GO" id="GO:0051082">
    <property type="term" value="F:unfolded protein binding"/>
    <property type="evidence" value="ECO:0007669"/>
    <property type="project" value="UniProtKB-UniRule"/>
</dbReference>
<dbReference type="PANTHER" id="PTHR47637">
    <property type="entry name" value="CHAPERONE SURA"/>
    <property type="match status" value="1"/>
</dbReference>
<dbReference type="SUPFAM" id="SSF54534">
    <property type="entry name" value="FKBP-like"/>
    <property type="match status" value="2"/>
</dbReference>
<name>A0A916S987_9BURK</name>
<comment type="catalytic activity">
    <reaction evidence="7">
        <text>[protein]-peptidylproline (omega=180) = [protein]-peptidylproline (omega=0)</text>
        <dbReference type="Rhea" id="RHEA:16237"/>
        <dbReference type="Rhea" id="RHEA-COMP:10747"/>
        <dbReference type="Rhea" id="RHEA-COMP:10748"/>
        <dbReference type="ChEBI" id="CHEBI:83833"/>
        <dbReference type="ChEBI" id="CHEBI:83834"/>
        <dbReference type="EC" id="5.2.1.8"/>
    </reaction>
</comment>
<comment type="domain">
    <text evidence="7">The PPIase activity resides only in the second parvulin domain. The N-terminal region and the C-terminal tail are necessary and sufficient for the chaperone activity of SurA. The PPIase activity is dispensable for SurA to function as a chaperone. The N-terminal region and the C-terminal tail are also required for porin recognition.</text>
</comment>
<dbReference type="SUPFAM" id="SSF109998">
    <property type="entry name" value="Triger factor/SurA peptide-binding domain-like"/>
    <property type="match status" value="1"/>
</dbReference>
<dbReference type="Gene3D" id="3.10.50.40">
    <property type="match status" value="2"/>
</dbReference>
<dbReference type="HAMAP" id="MF_01183">
    <property type="entry name" value="Chaperone_SurA"/>
    <property type="match status" value="1"/>
</dbReference>
<proteinExistence type="inferred from homology"/>
<organism evidence="9 10">
    <name type="scientific">Polaromonas eurypsychrophila</name>
    <dbReference type="NCBI Taxonomy" id="1614635"/>
    <lineage>
        <taxon>Bacteria</taxon>
        <taxon>Pseudomonadati</taxon>
        <taxon>Pseudomonadota</taxon>
        <taxon>Betaproteobacteria</taxon>
        <taxon>Burkholderiales</taxon>
        <taxon>Comamonadaceae</taxon>
        <taxon>Polaromonas</taxon>
    </lineage>
</organism>
<feature type="domain" description="PpiC" evidence="8">
    <location>
        <begin position="192"/>
        <end position="293"/>
    </location>
</feature>
<dbReference type="InterPro" id="IPR015391">
    <property type="entry name" value="SurA_N"/>
</dbReference>
<dbReference type="InterPro" id="IPR050280">
    <property type="entry name" value="OMP_Chaperone_SurA"/>
</dbReference>
<feature type="domain" description="PpiC" evidence="8">
    <location>
        <begin position="304"/>
        <end position="403"/>
    </location>
</feature>
<accession>A0A916S987</accession>
<gene>
    <name evidence="7 9" type="primary">surA</name>
    <name evidence="9" type="ORF">GCM10011496_08320</name>
</gene>
<dbReference type="Pfam" id="PF09312">
    <property type="entry name" value="SurA_N"/>
    <property type="match status" value="1"/>
</dbReference>
<evidence type="ECO:0000313" key="10">
    <source>
        <dbReference type="Proteomes" id="UP000620596"/>
    </source>
</evidence>
<evidence type="ECO:0000256" key="4">
    <source>
        <dbReference type="ARBA" id="ARBA00023110"/>
    </source>
</evidence>
<evidence type="ECO:0000256" key="6">
    <source>
        <dbReference type="ARBA" id="ARBA00023235"/>
    </source>
</evidence>
<evidence type="ECO:0000256" key="7">
    <source>
        <dbReference type="HAMAP-Rule" id="MF_01183"/>
    </source>
</evidence>
<keyword evidence="1 7" id="KW-0732">Signal</keyword>
<dbReference type="EC" id="5.2.1.8" evidence="7"/>
<keyword evidence="10" id="KW-1185">Reference proteome</keyword>
<evidence type="ECO:0000256" key="1">
    <source>
        <dbReference type="ARBA" id="ARBA00022729"/>
    </source>
</evidence>
<keyword evidence="6 7" id="KW-0413">Isomerase</keyword>
<keyword evidence="2 7" id="KW-0677">Repeat</keyword>
<keyword evidence="5 7" id="KW-0143">Chaperone</keyword>
<dbReference type="GO" id="GO:0003755">
    <property type="term" value="F:peptidyl-prolyl cis-trans isomerase activity"/>
    <property type="evidence" value="ECO:0007669"/>
    <property type="project" value="UniProtKB-UniRule"/>
</dbReference>
<dbReference type="GO" id="GO:0006457">
    <property type="term" value="P:protein folding"/>
    <property type="evidence" value="ECO:0007669"/>
    <property type="project" value="UniProtKB-UniRule"/>
</dbReference>
<dbReference type="AlphaFoldDB" id="A0A916S987"/>
<dbReference type="InterPro" id="IPR046357">
    <property type="entry name" value="PPIase_dom_sf"/>
</dbReference>
<dbReference type="InterPro" id="IPR023058">
    <property type="entry name" value="PPIase_PpiC_CS"/>
</dbReference>
<keyword evidence="4 7" id="KW-0697">Rotamase</keyword>
<evidence type="ECO:0000256" key="2">
    <source>
        <dbReference type="ARBA" id="ARBA00022737"/>
    </source>
</evidence>
<dbReference type="GO" id="GO:0030288">
    <property type="term" value="C:outer membrane-bounded periplasmic space"/>
    <property type="evidence" value="ECO:0007669"/>
    <property type="project" value="InterPro"/>
</dbReference>
<evidence type="ECO:0000256" key="3">
    <source>
        <dbReference type="ARBA" id="ARBA00022764"/>
    </source>
</evidence>
<protein>
    <recommendedName>
        <fullName evidence="7">Chaperone SurA</fullName>
    </recommendedName>
    <alternativeName>
        <fullName evidence="7">Peptidyl-prolyl cis-trans isomerase SurA</fullName>
        <shortName evidence="7">PPIase SurA</shortName>
        <ecNumber evidence="7">5.2.1.8</ecNumber>
    </alternativeName>
    <alternativeName>
        <fullName evidence="7">Rotamase SurA</fullName>
    </alternativeName>
</protein>
<keyword evidence="3 7" id="KW-0574">Periplasm</keyword>
<dbReference type="InterPro" id="IPR027304">
    <property type="entry name" value="Trigger_fact/SurA_dom_sf"/>
</dbReference>
<dbReference type="Pfam" id="PF13616">
    <property type="entry name" value="Rotamase_3"/>
    <property type="match status" value="1"/>
</dbReference>
<dbReference type="EMBL" id="BMIG01000002">
    <property type="protein sequence ID" value="GGA89826.1"/>
    <property type="molecule type" value="Genomic_DNA"/>
</dbReference>
<comment type="subcellular location">
    <subcellularLocation>
        <location evidence="7">Periplasm</location>
    </subcellularLocation>
    <text evidence="7">Is capable of associating with the outer membrane.</text>
</comment>
<dbReference type="Pfam" id="PF00639">
    <property type="entry name" value="Rotamase"/>
    <property type="match status" value="1"/>
</dbReference>
<evidence type="ECO:0000313" key="9">
    <source>
        <dbReference type="EMBL" id="GGA89826.1"/>
    </source>
</evidence>
<reference evidence="9" key="2">
    <citation type="submission" date="2020-09" db="EMBL/GenBank/DDBJ databases">
        <authorList>
            <person name="Sun Q."/>
            <person name="Zhou Y."/>
        </authorList>
    </citation>
    <scope>NUCLEOTIDE SEQUENCE</scope>
    <source>
        <strain evidence="9">CGMCC 1.15322</strain>
    </source>
</reference>
<evidence type="ECO:0000259" key="8">
    <source>
        <dbReference type="PROSITE" id="PS50198"/>
    </source>
</evidence>
<reference evidence="9" key="1">
    <citation type="journal article" date="2014" name="Int. J. Syst. Evol. Microbiol.">
        <title>Complete genome sequence of Corynebacterium casei LMG S-19264T (=DSM 44701T), isolated from a smear-ripened cheese.</title>
        <authorList>
            <consortium name="US DOE Joint Genome Institute (JGI-PGF)"/>
            <person name="Walter F."/>
            <person name="Albersmeier A."/>
            <person name="Kalinowski J."/>
            <person name="Ruckert C."/>
        </authorList>
    </citation>
    <scope>NUCLEOTIDE SEQUENCE</scope>
    <source>
        <strain evidence="9">CGMCC 1.15322</strain>
    </source>
</reference>
<dbReference type="InterPro" id="IPR023034">
    <property type="entry name" value="PPIase_SurA"/>
</dbReference>
<sequence>MAVVLALPLLQAQTLRLPGQQRVPALGALSLGLDAGASTQQRQADYIVAVVNSEPVTNNEVRSRMLRIEQQMRQQGAQVPGRIELARQMLERIISERTQLQLAKETGVQISDAMTDDAVANVARQNQMSAEELRRRLEAEGLPFSQFRADLRNELLLNRVRDRELESRAKVSDQEVEQYLREQESGGGQQAAMEVNLAQILVAVPESASTEQQAGLQARAQLVAERARNGIDFAALVKEFSNSPSGSGDGQMGLRAPDRYPELFINATQNLPVGGVAGPLRSGAGFHVLKVIEKKRAGTPAATVAETRARHILLRSSPQLSEAAAVTRLLEFKRRIAAGQADFAALAREFSQDASAKDGGDLGWAAAGMFVPEFEERMNGLAPGQVGDPLVSRFGVHLIQVQERRNTALSPREQREVVRGMLREKKLEEAYTAWAQEVRGRAYVEYREPPQ</sequence>
<dbReference type="Gene3D" id="1.10.4030.10">
    <property type="entry name" value="Porin chaperone SurA, peptide-binding domain"/>
    <property type="match status" value="1"/>
</dbReference>
<dbReference type="PROSITE" id="PS50198">
    <property type="entry name" value="PPIC_PPIASE_2"/>
    <property type="match status" value="2"/>
</dbReference>